<evidence type="ECO:0008006" key="4">
    <source>
        <dbReference type="Google" id="ProtNLM"/>
    </source>
</evidence>
<sequence length="509" mass="57578">MAPRSSNRPVRALKSASDRMFHSRITLSELFRVIFYFSVSLFLLPINTSILIAAAVLDRAHLYPNQDRRRRKHLLRTPYFYPKTILITGIGTARGLVLARQFHYGGHRVIGVDVGVLPARSGGSMSNAVSCYYPVSKKQYICSLLDIINREKVDVWIPCSDRVVPLEDGMAKSIIESRTSCKCIHFNADYTSLLSQDENFLQHVSERGLPVFERHHVLSRDSVHRILNHSPNKTYVIQTPTKGLSRNTVMLPRRTPSQTYSDVSELQISKDHPWVLKQRACLGKYWADVLFVHGRVQVLKIRPSRYKADWHNSSLKNGVHEVTRHIMDKFAEKGASRMSGHLSVKLMVDEEIGNNSVCYTVYIAGCKQGTAASSLLADPPPDLYSRYLEILPVTTNGVNGDIDILNDRSSYKQGFSLISRDYLFGQRQKQSTLIAAITSKANRELERLSNLATVVISLLSQQSDLVELWKQSLFSRIDPLPWWWNLHISRPLNGLVLMLGGATEAHAKN</sequence>
<name>A0A7H8R609_TALRU</name>
<keyword evidence="1" id="KW-0472">Membrane</keyword>
<keyword evidence="1" id="KW-1133">Transmembrane helix</keyword>
<dbReference type="Gene3D" id="3.40.50.20">
    <property type="match status" value="1"/>
</dbReference>
<dbReference type="Proteomes" id="UP000509510">
    <property type="component" value="Chromosome IV"/>
</dbReference>
<dbReference type="OrthoDB" id="186626at2759"/>
<dbReference type="GeneID" id="55995660"/>
<protein>
    <recommendedName>
        <fullName evidence="4">ATP-grasp domain-containing protein</fullName>
    </recommendedName>
</protein>
<keyword evidence="3" id="KW-1185">Reference proteome</keyword>
<dbReference type="AlphaFoldDB" id="A0A7H8R609"/>
<dbReference type="KEGG" id="trg:TRUGW13939_08171"/>
<gene>
    <name evidence="2" type="ORF">TRUGW13939_08171</name>
</gene>
<accession>A0A7H8R609</accession>
<dbReference type="EMBL" id="CP055901">
    <property type="protein sequence ID" value="QKX61025.1"/>
    <property type="molecule type" value="Genomic_DNA"/>
</dbReference>
<organism evidence="2 3">
    <name type="scientific">Talaromyces rugulosus</name>
    <name type="common">Penicillium rugulosum</name>
    <dbReference type="NCBI Taxonomy" id="121627"/>
    <lineage>
        <taxon>Eukaryota</taxon>
        <taxon>Fungi</taxon>
        <taxon>Dikarya</taxon>
        <taxon>Ascomycota</taxon>
        <taxon>Pezizomycotina</taxon>
        <taxon>Eurotiomycetes</taxon>
        <taxon>Eurotiomycetidae</taxon>
        <taxon>Eurotiales</taxon>
        <taxon>Trichocomaceae</taxon>
        <taxon>Talaromyces</taxon>
        <taxon>Talaromyces sect. Islandici</taxon>
    </lineage>
</organism>
<evidence type="ECO:0000256" key="1">
    <source>
        <dbReference type="SAM" id="Phobius"/>
    </source>
</evidence>
<evidence type="ECO:0000313" key="2">
    <source>
        <dbReference type="EMBL" id="QKX61025.1"/>
    </source>
</evidence>
<feature type="transmembrane region" description="Helical" evidence="1">
    <location>
        <begin position="33"/>
        <end position="57"/>
    </location>
</feature>
<keyword evidence="1" id="KW-0812">Transmembrane</keyword>
<dbReference type="RefSeq" id="XP_035347200.1">
    <property type="nucleotide sequence ID" value="XM_035491307.1"/>
</dbReference>
<evidence type="ECO:0000313" key="3">
    <source>
        <dbReference type="Proteomes" id="UP000509510"/>
    </source>
</evidence>
<proteinExistence type="predicted"/>
<reference evidence="3" key="1">
    <citation type="submission" date="2020-06" db="EMBL/GenBank/DDBJ databases">
        <title>A chromosome-scale genome assembly of Talaromyces rugulosus W13939.</title>
        <authorList>
            <person name="Wang B."/>
            <person name="Guo L."/>
            <person name="Ye K."/>
            <person name="Wang L."/>
        </authorList>
    </citation>
    <scope>NUCLEOTIDE SEQUENCE [LARGE SCALE GENOMIC DNA]</scope>
    <source>
        <strain evidence="3">W13939</strain>
    </source>
</reference>